<feature type="signal peptide" evidence="6">
    <location>
        <begin position="1"/>
        <end position="20"/>
    </location>
</feature>
<dbReference type="WBParaSite" id="Csp11.Scaffold627.g6736.t1">
    <property type="protein sequence ID" value="Csp11.Scaffold627.g6736.t1"/>
    <property type="gene ID" value="Csp11.Scaffold627.g6736"/>
</dbReference>
<dbReference type="Pfam" id="PF10639">
    <property type="entry name" value="TMEM234"/>
    <property type="match status" value="1"/>
</dbReference>
<evidence type="ECO:0000256" key="6">
    <source>
        <dbReference type="SAM" id="SignalP"/>
    </source>
</evidence>
<dbReference type="eggNOG" id="KOG4831">
    <property type="taxonomic scope" value="Eukaryota"/>
</dbReference>
<dbReference type="PANTHER" id="PTHR28668:SF1">
    <property type="entry name" value="TRANSMEMBRANE PROTEIN 234"/>
    <property type="match status" value="1"/>
</dbReference>
<keyword evidence="2 5" id="KW-0812">Transmembrane</keyword>
<sequence>MSHCGANCILSITVVGFLWGATNPFLRAASRCHSIEKGGEGENNLITILTNFFKSFLDWRFTVPFLLNQSGSILFNVLVISFPVTVVVPCVNAIQFVATFVVGRLIGEKLESSSITQKIPSAEESNESSIPPLSGAVVDQIAEIYAEPQLRASQIQLDKNAEPPWDPDPKA</sequence>
<evidence type="ECO:0000256" key="1">
    <source>
        <dbReference type="ARBA" id="ARBA00004141"/>
    </source>
</evidence>
<feature type="transmembrane region" description="Helical" evidence="5">
    <location>
        <begin position="73"/>
        <end position="102"/>
    </location>
</feature>
<keyword evidence="3 5" id="KW-1133">Transmembrane helix</keyword>
<feature type="chain" id="PRO_5009307669" evidence="6">
    <location>
        <begin position="21"/>
        <end position="171"/>
    </location>
</feature>
<dbReference type="InterPro" id="IPR018908">
    <property type="entry name" value="TMEM234"/>
</dbReference>
<evidence type="ECO:0000313" key="7">
    <source>
        <dbReference type="Proteomes" id="UP000095282"/>
    </source>
</evidence>
<comment type="subcellular location">
    <subcellularLocation>
        <location evidence="1">Membrane</location>
        <topology evidence="1">Multi-pass membrane protein</topology>
    </subcellularLocation>
</comment>
<keyword evidence="6" id="KW-0732">Signal</keyword>
<evidence type="ECO:0000256" key="5">
    <source>
        <dbReference type="SAM" id="Phobius"/>
    </source>
</evidence>
<evidence type="ECO:0000256" key="2">
    <source>
        <dbReference type="ARBA" id="ARBA00022692"/>
    </source>
</evidence>
<protein>
    <submittedName>
        <fullName evidence="8">Transmembrane protein 234 homolog</fullName>
    </submittedName>
</protein>
<reference evidence="8" key="1">
    <citation type="submission" date="2016-11" db="UniProtKB">
        <authorList>
            <consortium name="WormBaseParasite"/>
        </authorList>
    </citation>
    <scope>IDENTIFICATION</scope>
</reference>
<organism evidence="7 8">
    <name type="scientific">Caenorhabditis tropicalis</name>
    <dbReference type="NCBI Taxonomy" id="1561998"/>
    <lineage>
        <taxon>Eukaryota</taxon>
        <taxon>Metazoa</taxon>
        <taxon>Ecdysozoa</taxon>
        <taxon>Nematoda</taxon>
        <taxon>Chromadorea</taxon>
        <taxon>Rhabditida</taxon>
        <taxon>Rhabditina</taxon>
        <taxon>Rhabditomorpha</taxon>
        <taxon>Rhabditoidea</taxon>
        <taxon>Rhabditidae</taxon>
        <taxon>Peloderinae</taxon>
        <taxon>Caenorhabditis</taxon>
    </lineage>
</organism>
<accession>A0A1I7TK96</accession>
<keyword evidence="7" id="KW-1185">Reference proteome</keyword>
<dbReference type="GO" id="GO:0016020">
    <property type="term" value="C:membrane"/>
    <property type="evidence" value="ECO:0007669"/>
    <property type="project" value="UniProtKB-SubCell"/>
</dbReference>
<keyword evidence="4 5" id="KW-0472">Membrane</keyword>
<dbReference type="Proteomes" id="UP000095282">
    <property type="component" value="Unplaced"/>
</dbReference>
<name>A0A1I7TK96_9PELO</name>
<evidence type="ECO:0000313" key="8">
    <source>
        <dbReference type="WBParaSite" id="Csp11.Scaffold627.g6736.t1"/>
    </source>
</evidence>
<dbReference type="AlphaFoldDB" id="A0A1I7TK96"/>
<dbReference type="PANTHER" id="PTHR28668">
    <property type="entry name" value="TRANSMEMBRANE PROTEIN 234"/>
    <property type="match status" value="1"/>
</dbReference>
<proteinExistence type="predicted"/>
<evidence type="ECO:0000256" key="4">
    <source>
        <dbReference type="ARBA" id="ARBA00023136"/>
    </source>
</evidence>
<evidence type="ECO:0000256" key="3">
    <source>
        <dbReference type="ARBA" id="ARBA00022989"/>
    </source>
</evidence>